<evidence type="ECO:0000313" key="3">
    <source>
        <dbReference type="Proteomes" id="UP000005204"/>
    </source>
</evidence>
<reference evidence="3" key="1">
    <citation type="journal article" date="2008" name="Insect Biochem. Mol. Biol.">
        <title>The genome of a lepidopteran model insect, the silkworm Bombyx mori.</title>
        <authorList>
            <consortium name="International Silkworm Genome Consortium"/>
        </authorList>
    </citation>
    <scope>NUCLEOTIDE SEQUENCE [LARGE SCALE GENOMIC DNA]</scope>
    <source>
        <strain evidence="3">p50T</strain>
    </source>
</reference>
<dbReference type="AlphaFoldDB" id="A0A8R2AV06"/>
<dbReference type="EnsemblMetazoa" id="XM_004932982.4">
    <property type="protein sequence ID" value="XP_004933039.1"/>
    <property type="gene ID" value="LOC101738319"/>
</dbReference>
<sequence length="279" mass="30360">MNRTCNSKVKNPCKICMQTVCNKNGLQCQGVCKRWAHYACLKYTPGKIQDIKAGLIKIICPCPDCASVEPKAKEKAQCKTKKSSEKHSKGSVDRSTKKQRPIPPVPVPQSPCCSSESAESLHNIPCGPNPPCVSPKQTQNEPKCPPPSFKNPSVKHSCGPDNQCVTRGSNAKVQQNEAKTKSRIVCQELSPIPSSSSGSLPSFSAQMSRSCSCLSHEPNQKPNAVKSVSDSNIPSNNCQLFDALEEMCKTVGQLSVQLRDLMCQMIDSIQKKNNKALVM</sequence>
<dbReference type="Proteomes" id="UP000005204">
    <property type="component" value="Unassembled WGS sequence"/>
</dbReference>
<proteinExistence type="predicted"/>
<feature type="compositionally biased region" description="Basic and acidic residues" evidence="1">
    <location>
        <begin position="76"/>
        <end position="96"/>
    </location>
</feature>
<organism evidence="2 3">
    <name type="scientific">Bombyx mori</name>
    <name type="common">Silk moth</name>
    <dbReference type="NCBI Taxonomy" id="7091"/>
    <lineage>
        <taxon>Eukaryota</taxon>
        <taxon>Metazoa</taxon>
        <taxon>Ecdysozoa</taxon>
        <taxon>Arthropoda</taxon>
        <taxon>Hexapoda</taxon>
        <taxon>Insecta</taxon>
        <taxon>Pterygota</taxon>
        <taxon>Neoptera</taxon>
        <taxon>Endopterygota</taxon>
        <taxon>Lepidoptera</taxon>
        <taxon>Glossata</taxon>
        <taxon>Ditrysia</taxon>
        <taxon>Bombycoidea</taxon>
        <taxon>Bombycidae</taxon>
        <taxon>Bombycinae</taxon>
        <taxon>Bombyx</taxon>
    </lineage>
</organism>
<accession>A0A8R2AV06</accession>
<evidence type="ECO:0000313" key="2">
    <source>
        <dbReference type="EnsemblMetazoa" id="XP_004933039.1"/>
    </source>
</evidence>
<evidence type="ECO:0000256" key="1">
    <source>
        <dbReference type="SAM" id="MobiDB-lite"/>
    </source>
</evidence>
<protein>
    <recommendedName>
        <fullName evidence="4">PHD-type domain-containing protein</fullName>
    </recommendedName>
</protein>
<keyword evidence="3" id="KW-1185">Reference proteome</keyword>
<name>A0A8R2AV06_BOMMO</name>
<evidence type="ECO:0008006" key="4">
    <source>
        <dbReference type="Google" id="ProtNLM"/>
    </source>
</evidence>
<feature type="region of interest" description="Disordered" evidence="1">
    <location>
        <begin position="76"/>
        <end position="116"/>
    </location>
</feature>
<reference evidence="2" key="2">
    <citation type="submission" date="2022-06" db="UniProtKB">
        <authorList>
            <consortium name="EnsemblMetazoa"/>
        </authorList>
    </citation>
    <scope>IDENTIFICATION</scope>
    <source>
        <strain evidence="2">p50T (Dazao)</strain>
    </source>
</reference>
<dbReference type="OrthoDB" id="8061056at2759"/>